<dbReference type="InterPro" id="IPR008733">
    <property type="entry name" value="PEX11"/>
</dbReference>
<evidence type="ECO:0000313" key="6">
    <source>
        <dbReference type="RefSeq" id="XP_013408603.1"/>
    </source>
</evidence>
<evidence type="ECO:0000256" key="2">
    <source>
        <dbReference type="ARBA" id="ARBA00023140"/>
    </source>
</evidence>
<keyword evidence="4" id="KW-0812">Transmembrane</keyword>
<dbReference type="OrthoDB" id="10005898at2759"/>
<evidence type="ECO:0000256" key="3">
    <source>
        <dbReference type="ARBA" id="ARBA00046271"/>
    </source>
</evidence>
<evidence type="ECO:0000256" key="4">
    <source>
        <dbReference type="SAM" id="Phobius"/>
    </source>
</evidence>
<gene>
    <name evidence="6" type="primary">LOC106172439</name>
</gene>
<dbReference type="Proteomes" id="UP000085678">
    <property type="component" value="Unplaced"/>
</dbReference>
<sequence length="238" mass="27012">MEAYVNLIQTYRGRDKMIRLCTYAATFLSGASRGKLAEKFGALAIPLGKCRVVLRLFDDLPMILYARKLGLMKQEKNLLLQLLGVAQNIANLCYFPVEHIAFGGDLKLWDVNSPKWWTTGIAIWATSLITGILRSLIKIILLRQERHKLAREQGHEGREDPDLSSVPKFSVRKLKKEELDEILAFFKNSFDLLNAVNWLPKGFLWAGKFSTMQSGLWGLISTSIGLYELYSQAKEKTS</sequence>
<dbReference type="InterPro" id="IPR026510">
    <property type="entry name" value="PEX11C_met"/>
</dbReference>
<dbReference type="STRING" id="7574.A0A1S3JE48"/>
<dbReference type="InParanoid" id="A0A1S3JE48"/>
<evidence type="ECO:0000256" key="1">
    <source>
        <dbReference type="ARBA" id="ARBA00023136"/>
    </source>
</evidence>
<dbReference type="GO" id="GO:0005778">
    <property type="term" value="C:peroxisomal membrane"/>
    <property type="evidence" value="ECO:0007669"/>
    <property type="project" value="UniProtKB-SubCell"/>
</dbReference>
<feature type="transmembrane region" description="Helical" evidence="4">
    <location>
        <begin position="78"/>
        <end position="97"/>
    </location>
</feature>
<protein>
    <submittedName>
        <fullName evidence="6">Peroxisomal membrane protein 11C</fullName>
    </submittedName>
</protein>
<dbReference type="FunCoup" id="A0A1S3JE48">
    <property type="interactions" value="361"/>
</dbReference>
<reference evidence="6" key="1">
    <citation type="submission" date="2025-08" db="UniProtKB">
        <authorList>
            <consortium name="RefSeq"/>
        </authorList>
    </citation>
    <scope>IDENTIFICATION</scope>
    <source>
        <tissue evidence="6">Gonads</tissue>
    </source>
</reference>
<name>A0A1S3JE48_LINAN</name>
<accession>A0A1S3JE48</accession>
<dbReference type="GeneID" id="106172439"/>
<dbReference type="PANTHER" id="PTHR20990:SF1">
    <property type="entry name" value="PEROXISOMAL MEMBRANE PROTEIN 11C"/>
    <property type="match status" value="1"/>
</dbReference>
<dbReference type="Pfam" id="PF05648">
    <property type="entry name" value="PEX11"/>
    <property type="match status" value="1"/>
</dbReference>
<comment type="subcellular location">
    <subcellularLocation>
        <location evidence="3">Peroxisome membrane</location>
    </subcellularLocation>
</comment>
<dbReference type="PANTHER" id="PTHR20990">
    <property type="entry name" value="PEROXISOMAL BIOGENESIS FACTOR 11"/>
    <property type="match status" value="1"/>
</dbReference>
<feature type="transmembrane region" description="Helical" evidence="4">
    <location>
        <begin position="117"/>
        <end position="141"/>
    </location>
</feature>
<dbReference type="AlphaFoldDB" id="A0A1S3JE48"/>
<dbReference type="GO" id="GO:0016559">
    <property type="term" value="P:peroxisome fission"/>
    <property type="evidence" value="ECO:0007669"/>
    <property type="project" value="InterPro"/>
</dbReference>
<dbReference type="RefSeq" id="XP_013408603.1">
    <property type="nucleotide sequence ID" value="XM_013553149.1"/>
</dbReference>
<proteinExistence type="predicted"/>
<dbReference type="OMA" id="PIEKICW"/>
<organism evidence="5 6">
    <name type="scientific">Lingula anatina</name>
    <name type="common">Brachiopod</name>
    <name type="synonym">Lingula unguis</name>
    <dbReference type="NCBI Taxonomy" id="7574"/>
    <lineage>
        <taxon>Eukaryota</taxon>
        <taxon>Metazoa</taxon>
        <taxon>Spiralia</taxon>
        <taxon>Lophotrochozoa</taxon>
        <taxon>Brachiopoda</taxon>
        <taxon>Linguliformea</taxon>
        <taxon>Lingulata</taxon>
        <taxon>Lingulida</taxon>
        <taxon>Linguloidea</taxon>
        <taxon>Lingulidae</taxon>
        <taxon>Lingula</taxon>
    </lineage>
</organism>
<evidence type="ECO:0000313" key="5">
    <source>
        <dbReference type="Proteomes" id="UP000085678"/>
    </source>
</evidence>
<keyword evidence="5" id="KW-1185">Reference proteome</keyword>
<keyword evidence="1 4" id="KW-0472">Membrane</keyword>
<keyword evidence="2" id="KW-0576">Peroxisome</keyword>
<dbReference type="KEGG" id="lak:106172439"/>
<keyword evidence="4" id="KW-1133">Transmembrane helix</keyword>